<dbReference type="PANTHER" id="PTHR43698:SF1">
    <property type="entry name" value="BLL4564 PROTEIN"/>
    <property type="match status" value="1"/>
</dbReference>
<proteinExistence type="predicted"/>
<dbReference type="InterPro" id="IPR014710">
    <property type="entry name" value="RmlC-like_jellyroll"/>
</dbReference>
<dbReference type="STRING" id="1182545.A0A072P1N8"/>
<evidence type="ECO:0000313" key="2">
    <source>
        <dbReference type="EMBL" id="KEF54034.1"/>
    </source>
</evidence>
<dbReference type="GeneID" id="25284737"/>
<dbReference type="OrthoDB" id="2096797at2759"/>
<dbReference type="InterPro" id="IPR013096">
    <property type="entry name" value="Cupin_2"/>
</dbReference>
<dbReference type="AlphaFoldDB" id="A0A072P1N8"/>
<sequence length="147" mass="16246">MAIKTQTRDTKETPPTSVFVTPDRSGSIAIDAPKQMGVFTGGQVWLNPVLMRKDITLAHVHFEPCARTNWHKHEGGQLLRVTSGSGWICDQGAKPRRITVGDIIWSPPGCIHWHGADNGSFMTHEATSFGGLDWYDPVSEDEYSAKN</sequence>
<dbReference type="Gene3D" id="2.60.120.10">
    <property type="entry name" value="Jelly Rolls"/>
    <property type="match status" value="1"/>
</dbReference>
<dbReference type="EMBL" id="AMGV01000011">
    <property type="protein sequence ID" value="KEF54034.1"/>
    <property type="molecule type" value="Genomic_DNA"/>
</dbReference>
<dbReference type="RefSeq" id="XP_013256624.1">
    <property type="nucleotide sequence ID" value="XM_013401170.1"/>
</dbReference>
<dbReference type="Pfam" id="PF07883">
    <property type="entry name" value="Cupin_2"/>
    <property type="match status" value="1"/>
</dbReference>
<protein>
    <recommendedName>
        <fullName evidence="1">Cupin type-2 domain-containing protein</fullName>
    </recommendedName>
</protein>
<dbReference type="CDD" id="cd02233">
    <property type="entry name" value="cupin_HNL-like"/>
    <property type="match status" value="1"/>
</dbReference>
<comment type="caution">
    <text evidence="2">The sequence shown here is derived from an EMBL/GenBank/DDBJ whole genome shotgun (WGS) entry which is preliminary data.</text>
</comment>
<dbReference type="VEuPathDB" id="FungiDB:A1O9_09829"/>
<dbReference type="Proteomes" id="UP000027920">
    <property type="component" value="Unassembled WGS sequence"/>
</dbReference>
<name>A0A072P1N8_9EURO</name>
<organism evidence="2 3">
    <name type="scientific">Exophiala aquamarina CBS 119918</name>
    <dbReference type="NCBI Taxonomy" id="1182545"/>
    <lineage>
        <taxon>Eukaryota</taxon>
        <taxon>Fungi</taxon>
        <taxon>Dikarya</taxon>
        <taxon>Ascomycota</taxon>
        <taxon>Pezizomycotina</taxon>
        <taxon>Eurotiomycetes</taxon>
        <taxon>Chaetothyriomycetidae</taxon>
        <taxon>Chaetothyriales</taxon>
        <taxon>Herpotrichiellaceae</taxon>
        <taxon>Exophiala</taxon>
    </lineage>
</organism>
<dbReference type="PANTHER" id="PTHR43698">
    <property type="entry name" value="RIBD C-TERMINAL DOMAIN CONTAINING PROTEIN"/>
    <property type="match status" value="1"/>
</dbReference>
<accession>A0A072P1N8</accession>
<evidence type="ECO:0000313" key="3">
    <source>
        <dbReference type="Proteomes" id="UP000027920"/>
    </source>
</evidence>
<dbReference type="InterPro" id="IPR011051">
    <property type="entry name" value="RmlC_Cupin_sf"/>
</dbReference>
<gene>
    <name evidence="2" type="ORF">A1O9_09829</name>
</gene>
<dbReference type="InterPro" id="IPR047263">
    <property type="entry name" value="HNL-like_cupin"/>
</dbReference>
<feature type="domain" description="Cupin type-2" evidence="1">
    <location>
        <begin position="59"/>
        <end position="116"/>
    </location>
</feature>
<reference evidence="2 3" key="1">
    <citation type="submission" date="2013-03" db="EMBL/GenBank/DDBJ databases">
        <title>The Genome Sequence of Exophiala aquamarina CBS 119918.</title>
        <authorList>
            <consortium name="The Broad Institute Genomics Platform"/>
            <person name="Cuomo C."/>
            <person name="de Hoog S."/>
            <person name="Gorbushina A."/>
            <person name="Walker B."/>
            <person name="Young S.K."/>
            <person name="Zeng Q."/>
            <person name="Gargeya S."/>
            <person name="Fitzgerald M."/>
            <person name="Haas B."/>
            <person name="Abouelleil A."/>
            <person name="Allen A.W."/>
            <person name="Alvarado L."/>
            <person name="Arachchi H.M."/>
            <person name="Berlin A.M."/>
            <person name="Chapman S.B."/>
            <person name="Gainer-Dewar J."/>
            <person name="Goldberg J."/>
            <person name="Griggs A."/>
            <person name="Gujja S."/>
            <person name="Hansen M."/>
            <person name="Howarth C."/>
            <person name="Imamovic A."/>
            <person name="Ireland A."/>
            <person name="Larimer J."/>
            <person name="McCowan C."/>
            <person name="Murphy C."/>
            <person name="Pearson M."/>
            <person name="Poon T.W."/>
            <person name="Priest M."/>
            <person name="Roberts A."/>
            <person name="Saif S."/>
            <person name="Shea T."/>
            <person name="Sisk P."/>
            <person name="Sykes S."/>
            <person name="Wortman J."/>
            <person name="Nusbaum C."/>
            <person name="Birren B."/>
        </authorList>
    </citation>
    <scope>NUCLEOTIDE SEQUENCE [LARGE SCALE GENOMIC DNA]</scope>
    <source>
        <strain evidence="2 3">CBS 119918</strain>
    </source>
</reference>
<dbReference type="HOGENOM" id="CLU_072993_3_0_1"/>
<dbReference type="SUPFAM" id="SSF51182">
    <property type="entry name" value="RmlC-like cupins"/>
    <property type="match status" value="1"/>
</dbReference>
<evidence type="ECO:0000259" key="1">
    <source>
        <dbReference type="Pfam" id="PF07883"/>
    </source>
</evidence>
<keyword evidence="3" id="KW-1185">Reference proteome</keyword>